<dbReference type="RefSeq" id="WP_172345573.1">
    <property type="nucleotide sequence ID" value="NZ_CASYYZ010000011.1"/>
</dbReference>
<keyword evidence="2" id="KW-1185">Reference proteome</keyword>
<dbReference type="EMBL" id="JABKKJ010000028">
    <property type="protein sequence ID" value="NPE26105.1"/>
    <property type="molecule type" value="Genomic_DNA"/>
</dbReference>
<accession>A0ABX2B7Z4</accession>
<comment type="caution">
    <text evidence="1">The sequence shown here is derived from an EMBL/GenBank/DDBJ whole genome shotgun (WGS) entry which is preliminary data.</text>
</comment>
<evidence type="ECO:0000313" key="2">
    <source>
        <dbReference type="Proteomes" id="UP000820977"/>
    </source>
</evidence>
<name>A0ABX2B7Z4_9BACT</name>
<sequence length="65" mass="7145">MTSIKGLTAADKCHIEIYSAHGALMMRCDMNDGSAVTEMSGMQDGVYLMRITVNGMSNTWKITKK</sequence>
<dbReference type="InterPro" id="IPR026444">
    <property type="entry name" value="Secre_tail"/>
</dbReference>
<organism evidence="1 2">
    <name type="scientific">Xylanibacter caecicola</name>
    <dbReference type="NCBI Taxonomy" id="2736294"/>
    <lineage>
        <taxon>Bacteria</taxon>
        <taxon>Pseudomonadati</taxon>
        <taxon>Bacteroidota</taxon>
        <taxon>Bacteroidia</taxon>
        <taxon>Bacteroidales</taxon>
        <taxon>Prevotellaceae</taxon>
        <taxon>Xylanibacter</taxon>
    </lineage>
</organism>
<reference evidence="1 2" key="1">
    <citation type="submission" date="2020-05" db="EMBL/GenBank/DDBJ databases">
        <title>Distinct polysaccharide utilization as determinants for interspecies competition between intestinal Prevotella spp.</title>
        <authorList>
            <person name="Galvez E.J.C."/>
            <person name="Iljazovic A."/>
            <person name="Strowig T."/>
        </authorList>
    </citation>
    <scope>NUCLEOTIDE SEQUENCE [LARGE SCALE GENOMIC DNA]</scope>
    <source>
        <strain evidence="1 2">PCHR</strain>
    </source>
</reference>
<evidence type="ECO:0000313" key="1">
    <source>
        <dbReference type="EMBL" id="NPE26105.1"/>
    </source>
</evidence>
<proteinExistence type="predicted"/>
<gene>
    <name evidence="1" type="ORF">HPS54_11400</name>
</gene>
<dbReference type="Proteomes" id="UP000820977">
    <property type="component" value="Unassembled WGS sequence"/>
</dbReference>
<dbReference type="NCBIfam" id="TIGR04183">
    <property type="entry name" value="Por_Secre_tail"/>
    <property type="match status" value="1"/>
</dbReference>
<protein>
    <submittedName>
        <fullName evidence="1">T9SS type A sorting domain-containing protein</fullName>
    </submittedName>
</protein>